<evidence type="ECO:0000313" key="2">
    <source>
        <dbReference type="EMBL" id="OMJ81798.1"/>
    </source>
</evidence>
<gene>
    <name evidence="2" type="ORF">SteCoe_17682</name>
</gene>
<keyword evidence="3" id="KW-1185">Reference proteome</keyword>
<evidence type="ECO:0000256" key="1">
    <source>
        <dbReference type="SAM" id="MobiDB-lite"/>
    </source>
</evidence>
<dbReference type="EMBL" id="MPUH01000366">
    <property type="protein sequence ID" value="OMJ81798.1"/>
    <property type="molecule type" value="Genomic_DNA"/>
</dbReference>
<protein>
    <submittedName>
        <fullName evidence="2">Uncharacterized protein</fullName>
    </submittedName>
</protein>
<feature type="compositionally biased region" description="Basic and acidic residues" evidence="1">
    <location>
        <begin position="49"/>
        <end position="63"/>
    </location>
</feature>
<evidence type="ECO:0000313" key="3">
    <source>
        <dbReference type="Proteomes" id="UP000187209"/>
    </source>
</evidence>
<dbReference type="Proteomes" id="UP000187209">
    <property type="component" value="Unassembled WGS sequence"/>
</dbReference>
<feature type="region of interest" description="Disordered" evidence="1">
    <location>
        <begin position="1"/>
        <end position="73"/>
    </location>
</feature>
<accession>A0A1R2BYD3</accession>
<feature type="compositionally biased region" description="Polar residues" evidence="1">
    <location>
        <begin position="90"/>
        <end position="100"/>
    </location>
</feature>
<proteinExistence type="predicted"/>
<organism evidence="2 3">
    <name type="scientific">Stentor coeruleus</name>
    <dbReference type="NCBI Taxonomy" id="5963"/>
    <lineage>
        <taxon>Eukaryota</taxon>
        <taxon>Sar</taxon>
        <taxon>Alveolata</taxon>
        <taxon>Ciliophora</taxon>
        <taxon>Postciliodesmatophora</taxon>
        <taxon>Heterotrichea</taxon>
        <taxon>Heterotrichida</taxon>
        <taxon>Stentoridae</taxon>
        <taxon>Stentor</taxon>
    </lineage>
</organism>
<feature type="compositionally biased region" description="Polar residues" evidence="1">
    <location>
        <begin position="1"/>
        <end position="18"/>
    </location>
</feature>
<feature type="compositionally biased region" description="Polar residues" evidence="1">
    <location>
        <begin position="38"/>
        <end position="48"/>
    </location>
</feature>
<feature type="compositionally biased region" description="Polar residues" evidence="1">
    <location>
        <begin position="64"/>
        <end position="73"/>
    </location>
</feature>
<comment type="caution">
    <text evidence="2">The sequence shown here is derived from an EMBL/GenBank/DDBJ whole genome shotgun (WGS) entry which is preliminary data.</text>
</comment>
<dbReference type="AlphaFoldDB" id="A0A1R2BYD3"/>
<name>A0A1R2BYD3_9CILI</name>
<reference evidence="2 3" key="1">
    <citation type="submission" date="2016-11" db="EMBL/GenBank/DDBJ databases">
        <title>The macronuclear genome of Stentor coeruleus: a giant cell with tiny introns.</title>
        <authorList>
            <person name="Slabodnick M."/>
            <person name="Ruby J.G."/>
            <person name="Reiff S.B."/>
            <person name="Swart E.C."/>
            <person name="Gosai S."/>
            <person name="Prabakaran S."/>
            <person name="Witkowska E."/>
            <person name="Larue G.E."/>
            <person name="Fisher S."/>
            <person name="Freeman R.M."/>
            <person name="Gunawardena J."/>
            <person name="Chu W."/>
            <person name="Stover N.A."/>
            <person name="Gregory B.D."/>
            <person name="Nowacki M."/>
            <person name="Derisi J."/>
            <person name="Roy S.W."/>
            <person name="Marshall W.F."/>
            <person name="Sood P."/>
        </authorList>
    </citation>
    <scope>NUCLEOTIDE SEQUENCE [LARGE SCALE GENOMIC DNA]</scope>
    <source>
        <strain evidence="2">WM001</strain>
    </source>
</reference>
<sequence>MHSQTYSRAKSASRQGSHYNPIIPSEQPVSKPIPGKAQVNQSFVYSKYTSDRPKGKHKTEFSKNSEGTFNINDYENASYRPSIRVNIQKNTQNCPRNQSIRVDGYSSYRQPLVQERPPSRPRNSTGSPSPILRYENERKCFLPSDIGINTYYPQQNKSSVFNNSEDSYLFNGKFKCLLSKPTEIRSVIGYEYALPYREQKVTPKP</sequence>
<feature type="region of interest" description="Disordered" evidence="1">
    <location>
        <begin position="90"/>
        <end position="131"/>
    </location>
</feature>